<protein>
    <recommendedName>
        <fullName evidence="2">histidine kinase</fullName>
        <ecNumber evidence="2">2.7.13.3</ecNumber>
    </recommendedName>
</protein>
<evidence type="ECO:0000256" key="3">
    <source>
        <dbReference type="ARBA" id="ARBA00022553"/>
    </source>
</evidence>
<dbReference type="AlphaFoldDB" id="A0A0E9MYN6"/>
<dbReference type="STRING" id="1220578.FPE01S_01_16380"/>
<comment type="caution">
    <text evidence="10">The sequence shown here is derived from an EMBL/GenBank/DDBJ whole genome shotgun (WGS) entry which is preliminary data.</text>
</comment>
<evidence type="ECO:0000256" key="7">
    <source>
        <dbReference type="ARBA" id="ARBA00022989"/>
    </source>
</evidence>
<feature type="transmembrane region" description="Helical" evidence="8">
    <location>
        <begin position="143"/>
        <end position="164"/>
    </location>
</feature>
<dbReference type="InterPro" id="IPR003594">
    <property type="entry name" value="HATPase_dom"/>
</dbReference>
<dbReference type="InterPro" id="IPR003661">
    <property type="entry name" value="HisK_dim/P_dom"/>
</dbReference>
<organism evidence="10 11">
    <name type="scientific">Flavihumibacter petaseus NBRC 106054</name>
    <dbReference type="NCBI Taxonomy" id="1220578"/>
    <lineage>
        <taxon>Bacteria</taxon>
        <taxon>Pseudomonadati</taxon>
        <taxon>Bacteroidota</taxon>
        <taxon>Chitinophagia</taxon>
        <taxon>Chitinophagales</taxon>
        <taxon>Chitinophagaceae</taxon>
        <taxon>Flavihumibacter</taxon>
    </lineage>
</organism>
<name>A0A0E9MYN6_9BACT</name>
<evidence type="ECO:0000256" key="1">
    <source>
        <dbReference type="ARBA" id="ARBA00000085"/>
    </source>
</evidence>
<keyword evidence="4" id="KW-0808">Transferase</keyword>
<comment type="catalytic activity">
    <reaction evidence="1">
        <text>ATP + protein L-histidine = ADP + protein N-phospho-L-histidine.</text>
        <dbReference type="EC" id="2.7.13.3"/>
    </reaction>
</comment>
<evidence type="ECO:0000259" key="9">
    <source>
        <dbReference type="PROSITE" id="PS50109"/>
    </source>
</evidence>
<keyword evidence="11" id="KW-1185">Reference proteome</keyword>
<keyword evidence="3" id="KW-0597">Phosphoprotein</keyword>
<evidence type="ECO:0000256" key="8">
    <source>
        <dbReference type="SAM" id="Phobius"/>
    </source>
</evidence>
<dbReference type="SUPFAM" id="SSF47384">
    <property type="entry name" value="Homodimeric domain of signal transducing histidine kinase"/>
    <property type="match status" value="1"/>
</dbReference>
<dbReference type="PANTHER" id="PTHR45436:SF5">
    <property type="entry name" value="SENSOR HISTIDINE KINASE TRCS"/>
    <property type="match status" value="1"/>
</dbReference>
<dbReference type="SMART" id="SM00387">
    <property type="entry name" value="HATPase_c"/>
    <property type="match status" value="1"/>
</dbReference>
<keyword evidence="6 10" id="KW-0418">Kinase</keyword>
<evidence type="ECO:0000256" key="4">
    <source>
        <dbReference type="ARBA" id="ARBA00022679"/>
    </source>
</evidence>
<evidence type="ECO:0000313" key="11">
    <source>
        <dbReference type="Proteomes" id="UP000033121"/>
    </source>
</evidence>
<reference evidence="10 11" key="1">
    <citation type="submission" date="2015-04" db="EMBL/GenBank/DDBJ databases">
        <title>Whole genome shotgun sequence of Flavihumibacter petaseus NBRC 106054.</title>
        <authorList>
            <person name="Miyazawa S."/>
            <person name="Hosoyama A."/>
            <person name="Hashimoto M."/>
            <person name="Noguchi M."/>
            <person name="Tsuchikane K."/>
            <person name="Ohji S."/>
            <person name="Yamazoe A."/>
            <person name="Ichikawa N."/>
            <person name="Kimura A."/>
            <person name="Fujita N."/>
        </authorList>
    </citation>
    <scope>NUCLEOTIDE SEQUENCE [LARGE SCALE GENOMIC DNA]</scope>
    <source>
        <strain evidence="10 11">NBRC 106054</strain>
    </source>
</reference>
<keyword evidence="7 8" id="KW-1133">Transmembrane helix</keyword>
<dbReference type="SMART" id="SM00388">
    <property type="entry name" value="HisKA"/>
    <property type="match status" value="1"/>
</dbReference>
<dbReference type="SUPFAM" id="SSF55874">
    <property type="entry name" value="ATPase domain of HSP90 chaperone/DNA topoisomerase II/histidine kinase"/>
    <property type="match status" value="1"/>
</dbReference>
<proteinExistence type="predicted"/>
<dbReference type="GO" id="GO:0000155">
    <property type="term" value="F:phosphorelay sensor kinase activity"/>
    <property type="evidence" value="ECO:0007669"/>
    <property type="project" value="InterPro"/>
</dbReference>
<dbReference type="InterPro" id="IPR036097">
    <property type="entry name" value="HisK_dim/P_sf"/>
</dbReference>
<dbReference type="EC" id="2.7.13.3" evidence="2"/>
<dbReference type="PROSITE" id="PS50109">
    <property type="entry name" value="HIS_KIN"/>
    <property type="match status" value="1"/>
</dbReference>
<keyword evidence="8" id="KW-0472">Membrane</keyword>
<keyword evidence="5 8" id="KW-0812">Transmembrane</keyword>
<feature type="transmembrane region" description="Helical" evidence="8">
    <location>
        <begin position="15"/>
        <end position="33"/>
    </location>
</feature>
<dbReference type="Proteomes" id="UP000033121">
    <property type="component" value="Unassembled WGS sequence"/>
</dbReference>
<dbReference type="Pfam" id="PF02518">
    <property type="entry name" value="HATPase_c"/>
    <property type="match status" value="1"/>
</dbReference>
<dbReference type="InterPro" id="IPR036890">
    <property type="entry name" value="HATPase_C_sf"/>
</dbReference>
<dbReference type="Pfam" id="PF00512">
    <property type="entry name" value="HisKA"/>
    <property type="match status" value="1"/>
</dbReference>
<dbReference type="Gene3D" id="3.30.565.10">
    <property type="entry name" value="Histidine kinase-like ATPase, C-terminal domain"/>
    <property type="match status" value="1"/>
</dbReference>
<dbReference type="GO" id="GO:0005886">
    <property type="term" value="C:plasma membrane"/>
    <property type="evidence" value="ECO:0007669"/>
    <property type="project" value="TreeGrafter"/>
</dbReference>
<sequence length="431" mass="49517">MSRMRPLLYKTTRPFLIYVLVVLVISVPVYYLVVDAIWRNELDEHNEIIAGQTAFEINRLKFPEDKLQQSIKLWNDIQPGTNIRPVEAGDRLTDSTFTIDKARSSADSVIVDRFRCLSAVIYLNGKPYRFTVETNIEETRETIALIAATTIFFFLLIVAGLLYLTRKLSDTVWKPFHNTLNKLKVFNLNSNTNIEFNRSDTMEFEELNLSLRKLIDHSVTVYKSQKEFTENASHELQTPLAILKSKLDLLMQSENLTEQQYLIAEDMNRALIRSSRINKNLLLLAKIENSQFETVETVDFSQLVRQNINLLSEHFTQKNIVESDSVQEDVQVKGNSGLIEVLIQNLVLNAIRHSKENGDIQIILTKQFFEVANSGTHPLNTDNLFGRFIKATSDNGGSGLGLSIVQEVCKYHGWRIHYSFEDAFHRFTVTF</sequence>
<evidence type="ECO:0000256" key="6">
    <source>
        <dbReference type="ARBA" id="ARBA00022777"/>
    </source>
</evidence>
<dbReference type="Gene3D" id="1.10.287.130">
    <property type="match status" value="1"/>
</dbReference>
<evidence type="ECO:0000313" key="10">
    <source>
        <dbReference type="EMBL" id="GAO42623.1"/>
    </source>
</evidence>
<feature type="domain" description="Histidine kinase" evidence="9">
    <location>
        <begin position="231"/>
        <end position="431"/>
    </location>
</feature>
<evidence type="ECO:0000256" key="5">
    <source>
        <dbReference type="ARBA" id="ARBA00022692"/>
    </source>
</evidence>
<dbReference type="EMBL" id="BBWV01000001">
    <property type="protein sequence ID" value="GAO42623.1"/>
    <property type="molecule type" value="Genomic_DNA"/>
</dbReference>
<accession>A0A0E9MYN6</accession>
<dbReference type="InterPro" id="IPR005467">
    <property type="entry name" value="His_kinase_dom"/>
</dbReference>
<dbReference type="CDD" id="cd00082">
    <property type="entry name" value="HisKA"/>
    <property type="match status" value="1"/>
</dbReference>
<evidence type="ECO:0000256" key="2">
    <source>
        <dbReference type="ARBA" id="ARBA00012438"/>
    </source>
</evidence>
<dbReference type="InterPro" id="IPR050428">
    <property type="entry name" value="TCS_sensor_his_kinase"/>
</dbReference>
<dbReference type="PANTHER" id="PTHR45436">
    <property type="entry name" value="SENSOR HISTIDINE KINASE YKOH"/>
    <property type="match status" value="1"/>
</dbReference>
<gene>
    <name evidence="10" type="ORF">FPE01S_01_16380</name>
</gene>